<dbReference type="EMBL" id="FRAP01000032">
    <property type="protein sequence ID" value="SHL49338.1"/>
    <property type="molecule type" value="Genomic_DNA"/>
</dbReference>
<sequence length="267" mass="28955">MTSTIPDLAGEWREWHARRERELAALHGWLSITALHRLTEQPGEFPDVPGRWSATEDGVVLTASAADELVVPTVREARLIDGTVRLHPVDGRPGTMVGAGRRTIEVVRRGAVHALRVRDPEAPARAAFTGVPAFPVDARWLVPALFVPYPQPRRCTVDASLGDAHGIPCVRTAVGEVRLEIDGREHSLVAFAGTDDALVLHFRDRTSGVSTFAGGRELVVPRPVGPVLTVDLNRVINPPWAFTPFATRTEVPPGNVLDVAVEAGERV</sequence>
<dbReference type="OrthoDB" id="5493262at2"/>
<dbReference type="InterPro" id="IPR012467">
    <property type="entry name" value="DUF1684"/>
</dbReference>
<accession>A0A1M7B2T8</accession>
<reference evidence="1 2" key="1">
    <citation type="submission" date="2016-11" db="EMBL/GenBank/DDBJ databases">
        <authorList>
            <person name="Jaros S."/>
            <person name="Januszkiewicz K."/>
            <person name="Wedrychowicz H."/>
        </authorList>
    </citation>
    <scope>NUCLEOTIDE SEQUENCE [LARGE SCALE GENOMIC DNA]</scope>
    <source>
        <strain evidence="1 2">DSM 43832</strain>
    </source>
</reference>
<proteinExistence type="predicted"/>
<gene>
    <name evidence="1" type="ORF">SAMN05443637_1326</name>
</gene>
<evidence type="ECO:0008006" key="3">
    <source>
        <dbReference type="Google" id="ProtNLM"/>
    </source>
</evidence>
<protein>
    <recommendedName>
        <fullName evidence="3">DUF1684 domain-containing protein</fullName>
    </recommendedName>
</protein>
<dbReference type="STRING" id="1848.SAMN05443637_1326"/>
<organism evidence="1 2">
    <name type="scientific">Pseudonocardia thermophila</name>
    <dbReference type="NCBI Taxonomy" id="1848"/>
    <lineage>
        <taxon>Bacteria</taxon>
        <taxon>Bacillati</taxon>
        <taxon>Actinomycetota</taxon>
        <taxon>Actinomycetes</taxon>
        <taxon>Pseudonocardiales</taxon>
        <taxon>Pseudonocardiaceae</taxon>
        <taxon>Pseudonocardia</taxon>
    </lineage>
</organism>
<dbReference type="PANTHER" id="PTHR41913">
    <property type="entry name" value="DUF1684 DOMAIN-CONTAINING PROTEIN"/>
    <property type="match status" value="1"/>
</dbReference>
<dbReference type="Proteomes" id="UP000184363">
    <property type="component" value="Unassembled WGS sequence"/>
</dbReference>
<keyword evidence="2" id="KW-1185">Reference proteome</keyword>
<dbReference type="PANTHER" id="PTHR41913:SF1">
    <property type="entry name" value="DUF1684 DOMAIN-CONTAINING PROTEIN"/>
    <property type="match status" value="1"/>
</dbReference>
<dbReference type="AlphaFoldDB" id="A0A1M7B2T8"/>
<name>A0A1M7B2T8_PSETH</name>
<evidence type="ECO:0000313" key="1">
    <source>
        <dbReference type="EMBL" id="SHL49338.1"/>
    </source>
</evidence>
<dbReference type="RefSeq" id="WP_073460462.1">
    <property type="nucleotide sequence ID" value="NZ_FRAP01000032.1"/>
</dbReference>
<evidence type="ECO:0000313" key="2">
    <source>
        <dbReference type="Proteomes" id="UP000184363"/>
    </source>
</evidence>
<dbReference type="Pfam" id="PF07920">
    <property type="entry name" value="DUF1684"/>
    <property type="match status" value="1"/>
</dbReference>